<evidence type="ECO:0000256" key="1">
    <source>
        <dbReference type="ARBA" id="ARBA00004141"/>
    </source>
</evidence>
<name>A0A9D4WRP3_PEA</name>
<dbReference type="SUPFAM" id="SSF81665">
    <property type="entry name" value="Calcium ATPase, transmembrane domain M"/>
    <property type="match status" value="1"/>
</dbReference>
<dbReference type="Gramene" id="Psat5g103680.1">
    <property type="protein sequence ID" value="Psat5g103680.1.cds"/>
    <property type="gene ID" value="Psat5g103680"/>
</dbReference>
<dbReference type="FunFam" id="3.40.50.1000:FF:000001">
    <property type="entry name" value="Phospholipid-transporting ATPase IC"/>
    <property type="match status" value="1"/>
</dbReference>
<dbReference type="Gene3D" id="3.90.110.10">
    <property type="entry name" value="Lactate dehydrogenase/glycoside hydrolase, family 4, C-terminal"/>
    <property type="match status" value="1"/>
</dbReference>
<keyword evidence="10" id="KW-1185">Reference proteome</keyword>
<dbReference type="GO" id="GO:0005524">
    <property type="term" value="F:ATP binding"/>
    <property type="evidence" value="ECO:0007669"/>
    <property type="project" value="UniProtKB-KW"/>
</dbReference>
<gene>
    <name evidence="9" type="ORF">KIW84_053050</name>
</gene>
<dbReference type="GO" id="GO:0016616">
    <property type="term" value="F:oxidoreductase activity, acting on the CH-OH group of donors, NAD or NADP as acceptor"/>
    <property type="evidence" value="ECO:0007669"/>
    <property type="project" value="InterPro"/>
</dbReference>
<evidence type="ECO:0000256" key="6">
    <source>
        <dbReference type="ARBA" id="ARBA00022967"/>
    </source>
</evidence>
<organism evidence="9 10">
    <name type="scientific">Pisum sativum</name>
    <name type="common">Garden pea</name>
    <name type="synonym">Lathyrus oleraceus</name>
    <dbReference type="NCBI Taxonomy" id="3888"/>
    <lineage>
        <taxon>Eukaryota</taxon>
        <taxon>Viridiplantae</taxon>
        <taxon>Streptophyta</taxon>
        <taxon>Embryophyta</taxon>
        <taxon>Tracheophyta</taxon>
        <taxon>Spermatophyta</taxon>
        <taxon>Magnoliopsida</taxon>
        <taxon>eudicotyledons</taxon>
        <taxon>Gunneridae</taxon>
        <taxon>Pentapetalae</taxon>
        <taxon>rosids</taxon>
        <taxon>fabids</taxon>
        <taxon>Fabales</taxon>
        <taxon>Fabaceae</taxon>
        <taxon>Papilionoideae</taxon>
        <taxon>50 kb inversion clade</taxon>
        <taxon>NPAAA clade</taxon>
        <taxon>Hologalegina</taxon>
        <taxon>IRL clade</taxon>
        <taxon>Fabeae</taxon>
        <taxon>Lathyrus</taxon>
    </lineage>
</organism>
<comment type="subcellular location">
    <subcellularLocation>
        <location evidence="1">Membrane</location>
        <topology evidence="1">Multi-pass membrane protein</topology>
    </subcellularLocation>
</comment>
<dbReference type="PANTHER" id="PTHR42861">
    <property type="entry name" value="CALCIUM-TRANSPORTING ATPASE"/>
    <property type="match status" value="1"/>
</dbReference>
<accession>A0A9D4WRP3</accession>
<keyword evidence="7" id="KW-1133">Transmembrane helix</keyword>
<dbReference type="EMBL" id="JAMSHJ010000005">
    <property type="protein sequence ID" value="KAI5406564.1"/>
    <property type="molecule type" value="Genomic_DNA"/>
</dbReference>
<keyword evidence="3" id="KW-0547">Nucleotide-binding</keyword>
<keyword evidence="2" id="KW-0812">Transmembrane</keyword>
<evidence type="ECO:0000256" key="7">
    <source>
        <dbReference type="ARBA" id="ARBA00022989"/>
    </source>
</evidence>
<dbReference type="Proteomes" id="UP001058974">
    <property type="component" value="Chromosome 5"/>
</dbReference>
<evidence type="ECO:0000313" key="10">
    <source>
        <dbReference type="Proteomes" id="UP001058974"/>
    </source>
</evidence>
<dbReference type="SUPFAM" id="SSF56327">
    <property type="entry name" value="LDH C-terminal domain-like"/>
    <property type="match status" value="1"/>
</dbReference>
<sequence>MFILRGLHQQINDLNVSYKRDTKETYMSLEMVFNFALSEHCDAAYTQALKFCPQHSIAKPTTQFQFSKAIANPQLRTPTLTKVPVADVNVPVIGDHARVTILPLFSQATPSANLNADVIAKEENVATNVIGNSCSLSSNNALNDHLNGQVENKFCGNASFTADTTQGQHDRYKPSWTFLEGAYHNWKTSVSCSITVGMLAEIVVMYPIQRRKYRNGIDNLLVLLIEGIPIATPTMLSVTMAIGSHRLFQQGAITKRMTAIEEMVGMDVLCSDKTGTLTLNKLSVDKNLIEVFEKGVDKEHVMLLAARASRIENQDAKISASPTTTDTCNHQQHPATLSTFCIN</sequence>
<dbReference type="InterPro" id="IPR018303">
    <property type="entry name" value="ATPase_P-typ_P_site"/>
</dbReference>
<evidence type="ECO:0000313" key="9">
    <source>
        <dbReference type="EMBL" id="KAI5406564.1"/>
    </source>
</evidence>
<proteinExistence type="predicted"/>
<evidence type="ECO:0000256" key="4">
    <source>
        <dbReference type="ARBA" id="ARBA00022840"/>
    </source>
</evidence>
<comment type="caution">
    <text evidence="9">The sequence shown here is derived from an EMBL/GenBank/DDBJ whole genome shotgun (WGS) entry which is preliminary data.</text>
</comment>
<protein>
    <submittedName>
        <fullName evidence="9">Uncharacterized protein</fullName>
    </submittedName>
</protein>
<keyword evidence="5" id="KW-0460">Magnesium</keyword>
<dbReference type="Gramene" id="Psat05G0305000-T1">
    <property type="protein sequence ID" value="KAI5406564.1"/>
    <property type="gene ID" value="KIW84_053050"/>
</dbReference>
<dbReference type="PROSITE" id="PS00154">
    <property type="entry name" value="ATPASE_E1_E2"/>
    <property type="match status" value="1"/>
</dbReference>
<keyword evidence="8" id="KW-0472">Membrane</keyword>
<dbReference type="AlphaFoldDB" id="A0A9D4WRP3"/>
<reference evidence="9 10" key="1">
    <citation type="journal article" date="2022" name="Nat. Genet.">
        <title>Improved pea reference genome and pan-genome highlight genomic features and evolutionary characteristics.</title>
        <authorList>
            <person name="Yang T."/>
            <person name="Liu R."/>
            <person name="Luo Y."/>
            <person name="Hu S."/>
            <person name="Wang D."/>
            <person name="Wang C."/>
            <person name="Pandey M.K."/>
            <person name="Ge S."/>
            <person name="Xu Q."/>
            <person name="Li N."/>
            <person name="Li G."/>
            <person name="Huang Y."/>
            <person name="Saxena R.K."/>
            <person name="Ji Y."/>
            <person name="Li M."/>
            <person name="Yan X."/>
            <person name="He Y."/>
            <person name="Liu Y."/>
            <person name="Wang X."/>
            <person name="Xiang C."/>
            <person name="Varshney R.K."/>
            <person name="Ding H."/>
            <person name="Gao S."/>
            <person name="Zong X."/>
        </authorList>
    </citation>
    <scope>NUCLEOTIDE SEQUENCE [LARGE SCALE GENOMIC DNA]</scope>
    <source>
        <strain evidence="9 10">cv. Zhongwan 6</strain>
    </source>
</reference>
<dbReference type="Gene3D" id="3.40.1110.10">
    <property type="entry name" value="Calcium-transporting ATPase, cytoplasmic domain N"/>
    <property type="match status" value="1"/>
</dbReference>
<evidence type="ECO:0000256" key="5">
    <source>
        <dbReference type="ARBA" id="ARBA00022842"/>
    </source>
</evidence>
<keyword evidence="4" id="KW-0067">ATP-binding</keyword>
<dbReference type="InterPro" id="IPR023214">
    <property type="entry name" value="HAD_sf"/>
</dbReference>
<evidence type="ECO:0000256" key="2">
    <source>
        <dbReference type="ARBA" id="ARBA00022692"/>
    </source>
</evidence>
<dbReference type="Gene3D" id="3.40.50.1000">
    <property type="entry name" value="HAD superfamily/HAD-like"/>
    <property type="match status" value="1"/>
</dbReference>
<dbReference type="Gene3D" id="1.20.1110.10">
    <property type="entry name" value="Calcium-transporting ATPase, transmembrane domain"/>
    <property type="match status" value="1"/>
</dbReference>
<evidence type="ECO:0000256" key="8">
    <source>
        <dbReference type="ARBA" id="ARBA00023136"/>
    </source>
</evidence>
<evidence type="ECO:0000256" key="3">
    <source>
        <dbReference type="ARBA" id="ARBA00022741"/>
    </source>
</evidence>
<dbReference type="InterPro" id="IPR023298">
    <property type="entry name" value="ATPase_P-typ_TM_dom_sf"/>
</dbReference>
<dbReference type="InterPro" id="IPR023299">
    <property type="entry name" value="ATPase_P-typ_cyto_dom_N"/>
</dbReference>
<dbReference type="GO" id="GO:0016020">
    <property type="term" value="C:membrane"/>
    <property type="evidence" value="ECO:0007669"/>
    <property type="project" value="UniProtKB-SubCell"/>
</dbReference>
<dbReference type="InterPro" id="IPR015955">
    <property type="entry name" value="Lactate_DH/Glyco_Ohase_4_C"/>
</dbReference>
<keyword evidence="6" id="KW-1278">Translocase</keyword>